<accession>A0AAD5XVX5</accession>
<comment type="caution">
    <text evidence="3">The sequence shown here is derived from an EMBL/GenBank/DDBJ whole genome shotgun (WGS) entry which is preliminary data.</text>
</comment>
<dbReference type="SUPFAM" id="SSF54928">
    <property type="entry name" value="RNA-binding domain, RBD"/>
    <property type="match status" value="1"/>
</dbReference>
<protein>
    <recommendedName>
        <fullName evidence="2">Mei2-like C-terminal RNA recognition motif domain-containing protein</fullName>
    </recommendedName>
</protein>
<dbReference type="Pfam" id="PF04059">
    <property type="entry name" value="RRM_2"/>
    <property type="match status" value="1"/>
</dbReference>
<evidence type="ECO:0000259" key="2">
    <source>
        <dbReference type="Pfam" id="PF04059"/>
    </source>
</evidence>
<feature type="domain" description="Mei2-like C-terminal RNA recognition motif" evidence="2">
    <location>
        <begin position="464"/>
        <end position="559"/>
    </location>
</feature>
<dbReference type="Gene3D" id="3.30.70.330">
    <property type="match status" value="1"/>
</dbReference>
<reference evidence="3" key="1">
    <citation type="submission" date="2020-05" db="EMBL/GenBank/DDBJ databases">
        <title>Phylogenomic resolution of chytrid fungi.</title>
        <authorList>
            <person name="Stajich J.E."/>
            <person name="Amses K."/>
            <person name="Simmons R."/>
            <person name="Seto K."/>
            <person name="Myers J."/>
            <person name="Bonds A."/>
            <person name="Quandt C.A."/>
            <person name="Barry K."/>
            <person name="Liu P."/>
            <person name="Grigoriev I."/>
            <person name="Longcore J.E."/>
            <person name="James T.Y."/>
        </authorList>
    </citation>
    <scope>NUCLEOTIDE SEQUENCE</scope>
    <source>
        <strain evidence="3">JEL0476</strain>
    </source>
</reference>
<organism evidence="3 4">
    <name type="scientific">Clydaea vesicula</name>
    <dbReference type="NCBI Taxonomy" id="447962"/>
    <lineage>
        <taxon>Eukaryota</taxon>
        <taxon>Fungi</taxon>
        <taxon>Fungi incertae sedis</taxon>
        <taxon>Chytridiomycota</taxon>
        <taxon>Chytridiomycota incertae sedis</taxon>
        <taxon>Chytridiomycetes</taxon>
        <taxon>Lobulomycetales</taxon>
        <taxon>Lobulomycetaceae</taxon>
        <taxon>Clydaea</taxon>
    </lineage>
</organism>
<dbReference type="PANTHER" id="PTHR23189">
    <property type="entry name" value="RNA RECOGNITION MOTIF-CONTAINING"/>
    <property type="match status" value="1"/>
</dbReference>
<evidence type="ECO:0000313" key="4">
    <source>
        <dbReference type="Proteomes" id="UP001211065"/>
    </source>
</evidence>
<dbReference type="Proteomes" id="UP001211065">
    <property type="component" value="Unassembled WGS sequence"/>
</dbReference>
<dbReference type="InterPro" id="IPR007201">
    <property type="entry name" value="Mei2-like_Rrm_C"/>
</dbReference>
<evidence type="ECO:0000256" key="1">
    <source>
        <dbReference type="ARBA" id="ARBA00022884"/>
    </source>
</evidence>
<feature type="non-terminal residue" evidence="3">
    <location>
        <position position="1"/>
    </location>
</feature>
<dbReference type="EMBL" id="JADGJW010001456">
    <property type="protein sequence ID" value="KAJ3203232.1"/>
    <property type="molecule type" value="Genomic_DNA"/>
</dbReference>
<dbReference type="InterPro" id="IPR012677">
    <property type="entry name" value="Nucleotide-bd_a/b_plait_sf"/>
</dbReference>
<sequence length="613" mass="71211">MDYNFNSSSSANWNDFQYNSSSNNKTLNNTFTKKSIDSEQDHFMSYKSKYHNSIERNSLDCDNLSARYYSASPDPLNYPAEPAAFVPNHSFVEKKLMYMGQSHSFHENSDQEMSPTISENGFIGFKSLAYRGKRNYASANAMNLDNRDTFDHQVAKLNTNSDKNFHNFFSENVNTLTDKLEQKSSLNDSSQHIVPFQNSFERESNFNFQHRQHNFNDLDLDFLKRQEEKYMKHNFANVVDSNQLMMRQKNLVHSPTFSSAPINIAHSDFNSTRFESSIFPSSASAVNSNSNLISFSGLDTRLHNVRLTEYKNFSFNLNHAFSLLNSETIQRLQIKNSSLLQEKNIISSRILLLKIENNISTKVNLEELKEVIEKFFNISKDSFNIKKLKDINFNEFEMEEINDSNKDEKDGRELDLKFLNRTKMSNLERNADIHGFPSAPPGGSNRQELTIEDVQNILIGKDNRSTFMIRNIPNKYSQNDLLKILKKNEIEFDFFYLRIDFKNKCNVGYAFINFTTQSSILRFIEKIAGKKWSLYNSEKICSLSFAHLQGKEELIKKFKNSSIMLENINFRPKIFLNGVEQPFPKADIIRKKSDHLFTRENALFQRSEQLAAK</sequence>
<name>A0AAD5XVX5_9FUNG</name>
<keyword evidence="4" id="KW-1185">Reference proteome</keyword>
<evidence type="ECO:0000313" key="3">
    <source>
        <dbReference type="EMBL" id="KAJ3203232.1"/>
    </source>
</evidence>
<keyword evidence="1" id="KW-0694">RNA-binding</keyword>
<proteinExistence type="predicted"/>
<dbReference type="InterPro" id="IPR035979">
    <property type="entry name" value="RBD_domain_sf"/>
</dbReference>
<dbReference type="GO" id="GO:0003723">
    <property type="term" value="F:RNA binding"/>
    <property type="evidence" value="ECO:0007669"/>
    <property type="project" value="UniProtKB-KW"/>
</dbReference>
<dbReference type="AlphaFoldDB" id="A0AAD5XVX5"/>
<gene>
    <name evidence="3" type="ORF">HK099_001571</name>
</gene>